<protein>
    <submittedName>
        <fullName evidence="2">Conserved protein</fullName>
    </submittedName>
</protein>
<feature type="domain" description="Hemerythrin-like" evidence="1">
    <location>
        <begin position="3"/>
        <end position="137"/>
    </location>
</feature>
<dbReference type="OrthoDB" id="9785474at2"/>
<dbReference type="GO" id="GO:0005886">
    <property type="term" value="C:plasma membrane"/>
    <property type="evidence" value="ECO:0007669"/>
    <property type="project" value="TreeGrafter"/>
</dbReference>
<dbReference type="RefSeq" id="WP_008908415.1">
    <property type="nucleotide sequence ID" value="NZ_CAKP01000063.1"/>
</dbReference>
<dbReference type="InterPro" id="IPR012312">
    <property type="entry name" value="Hemerythrin-like"/>
</dbReference>
<dbReference type="eggNOG" id="COG3945">
    <property type="taxonomic scope" value="Bacteria"/>
</dbReference>
<evidence type="ECO:0000259" key="1">
    <source>
        <dbReference type="Pfam" id="PF01814"/>
    </source>
</evidence>
<dbReference type="AlphaFoldDB" id="I7KTL1"/>
<dbReference type="EMBL" id="CAKP01000063">
    <property type="protein sequence ID" value="CCJ33143.1"/>
    <property type="molecule type" value="Genomic_DNA"/>
</dbReference>
<dbReference type="Gene3D" id="1.20.120.520">
    <property type="entry name" value="nmb1532 protein domain like"/>
    <property type="match status" value="1"/>
</dbReference>
<keyword evidence="3" id="KW-1185">Reference proteome</keyword>
<dbReference type="STRING" id="857293.CAAU_1059"/>
<dbReference type="PANTHER" id="PTHR39966:SF1">
    <property type="entry name" value="HEMERYTHRIN-LIKE DOMAIN-CONTAINING PROTEIN"/>
    <property type="match status" value="1"/>
</dbReference>
<reference evidence="2 3" key="1">
    <citation type="journal article" date="2011" name="J. Bacteriol.">
        <title>Draft genome sequence of Caloramator australicus strain RC3T, a thermoanaerobe from the Great Artesian Basin of Australia.</title>
        <authorList>
            <person name="Ogg C.D."/>
            <person name="Patel B.K.C."/>
        </authorList>
    </citation>
    <scope>NUCLEOTIDE SEQUENCE [LARGE SCALE GENOMIC DNA]</scope>
    <source>
        <strain evidence="2 3">RC3</strain>
    </source>
</reference>
<dbReference type="Proteomes" id="UP000007652">
    <property type="component" value="Unassembled WGS sequence"/>
</dbReference>
<evidence type="ECO:0000313" key="2">
    <source>
        <dbReference type="EMBL" id="CCJ33143.1"/>
    </source>
</evidence>
<accession>I7KTL1</accession>
<sequence>MDAVDILINEHVYIKKVLAAIKRDCEQLVEGKNVDINFYRQIIDFVRNFADKYHHQKEEKMLFNIMSEKNEALKTGAIQGMLLEHDLGRMYIRNLEDALNKYENGDKRQKAYIVANAICYAMLLEGHIEKEDNAVYMTARRVLDKKTQEKLTEEYEKIEMEEENIKFRNKYIEFANSL</sequence>
<gene>
    <name evidence="2" type="ORF">CAAU_1059</name>
</gene>
<name>I7KTL1_9CLOT</name>
<evidence type="ECO:0000313" key="3">
    <source>
        <dbReference type="Proteomes" id="UP000007652"/>
    </source>
</evidence>
<comment type="caution">
    <text evidence="2">The sequence shown here is derived from an EMBL/GenBank/DDBJ whole genome shotgun (WGS) entry which is preliminary data.</text>
</comment>
<proteinExistence type="predicted"/>
<organism evidence="2 3">
    <name type="scientific">Caloramator australicus RC3</name>
    <dbReference type="NCBI Taxonomy" id="857293"/>
    <lineage>
        <taxon>Bacteria</taxon>
        <taxon>Bacillati</taxon>
        <taxon>Bacillota</taxon>
        <taxon>Clostridia</taxon>
        <taxon>Eubacteriales</taxon>
        <taxon>Clostridiaceae</taxon>
        <taxon>Caloramator</taxon>
    </lineage>
</organism>
<dbReference type="PANTHER" id="PTHR39966">
    <property type="entry name" value="BLL2471 PROTEIN-RELATED"/>
    <property type="match status" value="1"/>
</dbReference>
<dbReference type="Pfam" id="PF01814">
    <property type="entry name" value="Hemerythrin"/>
    <property type="match status" value="1"/>
</dbReference>